<evidence type="ECO:0000313" key="4">
    <source>
        <dbReference type="EMBL" id="CEH16856.1"/>
    </source>
</evidence>
<feature type="domain" description="Apple" evidence="3">
    <location>
        <begin position="424"/>
        <end position="500"/>
    </location>
</feature>
<dbReference type="PROSITE" id="PS00018">
    <property type="entry name" value="EF_HAND_1"/>
    <property type="match status" value="1"/>
</dbReference>
<dbReference type="InterPro" id="IPR003609">
    <property type="entry name" value="Pan_app"/>
</dbReference>
<dbReference type="AlphaFoldDB" id="A0A0P1BME7"/>
<feature type="region of interest" description="Disordered" evidence="1">
    <location>
        <begin position="894"/>
        <end position="927"/>
    </location>
</feature>
<feature type="signal peptide" evidence="2">
    <location>
        <begin position="1"/>
        <end position="21"/>
    </location>
</feature>
<evidence type="ECO:0000313" key="5">
    <source>
        <dbReference type="Proteomes" id="UP000054845"/>
    </source>
</evidence>
<sequence length="994" mass="108170">MRATVCFVALVLASLASVVSSRADYHVAHTPRRHFGRADSLRKALAERQDAKKSTISPNNSSSHFSNTRHGAVHGNAMFKLSPNKKREVLKDPGAGKQFVTIFDQDGDGLVSLTELQFGLNFAWRDQQEADTARRVVDLPSPEDVIKHGDTDGDEALNSDEVQFLLDQTRQAKDGTPRDCSVIEEKVAKCKSRHVLRCGGYVNLAENACHLGYGQQRVDLCIMNSSCENVCACIDEVAKSVGADAEGNVTSTSSMSNAAASTVSTIASTATSEMSSSTASAITSLATGNHSISGTHQHEKRLLLPIFFGLVLVEIGELLTFALAEIVRSANELVAADSVSRFLDVKVWDPDSGNQPPSCATYIYWSQGCGAIGSGTAKGCKPDGGRLYSKSCVTHFNKGSKGCGFLKLGCKSLCFATNTAGCGCDLFDYEEFDDKQFPNHVYASYKVDQVSECAKKCTADSRCVAFEIPPLQKDIDTCLLKDGGDDAITLKGVTTFVKIGLRNGGEEDFCDIKADRGSDLPFGEDWGSGLPFSKRRNLSDRDASSVERGLDDARPKPHDLAFTYLIVQALWAALQRMYNNGAMRGDAFLHSDADNMWSTIQTPDVRPIGDPTLPRNINRGAAEPIVNRNGGRWSYHEIVQRIVNVHRQLINAGGVQPVLDSNAAGFTNVFPAALRNILMNNENTVRNAVNGQGNTNWYHQRTLANGKSIDPVTGIVVPYDANINFFQGGFVGPLTLEGAFILGTQLAGVDYARVQRSAQRANMQHRGLGEFSTSFILGRVQNARALPEDGCIGVPINTTTDRNLGRGSMNQQVPNDAYADAGVQIALELAMRSKMSCSSSRTGPIPEARNTRALAHAHVAILSRSEWQAYRNNGGLPPRYVQVGNFHFYLNPEDAPGQLRNNNQGGGANDGRDELRRSWPEQEEEVDDGLMQRAGATPHQPKPNDGPAFGLGKRMLSRFARYSRPQWPPFWRHWQRGGAGRDASSAMLGRRVDL</sequence>
<protein>
    <submittedName>
        <fullName evidence="4">EF-hand domain pair</fullName>
    </submittedName>
</protein>
<feature type="compositionally biased region" description="Polar residues" evidence="1">
    <location>
        <begin position="54"/>
        <end position="69"/>
    </location>
</feature>
<dbReference type="InterPro" id="IPR018247">
    <property type="entry name" value="EF_Hand_1_Ca_BS"/>
</dbReference>
<name>A0A0P1BME7_9BASI</name>
<feature type="region of interest" description="Disordered" evidence="1">
    <location>
        <begin position="47"/>
        <end position="70"/>
    </location>
</feature>
<evidence type="ECO:0000256" key="2">
    <source>
        <dbReference type="SAM" id="SignalP"/>
    </source>
</evidence>
<feature type="chain" id="PRO_5006059679" evidence="2">
    <location>
        <begin position="22"/>
        <end position="994"/>
    </location>
</feature>
<organism evidence="4 5">
    <name type="scientific">Ceraceosorus bombacis</name>
    <dbReference type="NCBI Taxonomy" id="401625"/>
    <lineage>
        <taxon>Eukaryota</taxon>
        <taxon>Fungi</taxon>
        <taxon>Dikarya</taxon>
        <taxon>Basidiomycota</taxon>
        <taxon>Ustilaginomycotina</taxon>
        <taxon>Exobasidiomycetes</taxon>
        <taxon>Ceraceosorales</taxon>
        <taxon>Ceraceosoraceae</taxon>
        <taxon>Ceraceosorus</taxon>
    </lineage>
</organism>
<dbReference type="STRING" id="401625.A0A0P1BME7"/>
<dbReference type="OrthoDB" id="3361907at2759"/>
<keyword evidence="2" id="KW-0732">Signal</keyword>
<evidence type="ECO:0000259" key="3">
    <source>
        <dbReference type="PROSITE" id="PS50948"/>
    </source>
</evidence>
<evidence type="ECO:0000256" key="1">
    <source>
        <dbReference type="SAM" id="MobiDB-lite"/>
    </source>
</evidence>
<keyword evidence="5" id="KW-1185">Reference proteome</keyword>
<dbReference type="Proteomes" id="UP000054845">
    <property type="component" value="Unassembled WGS sequence"/>
</dbReference>
<reference evidence="4 5" key="1">
    <citation type="submission" date="2014-09" db="EMBL/GenBank/DDBJ databases">
        <authorList>
            <person name="Magalhaes I.L.F."/>
            <person name="Oliveira U."/>
            <person name="Santos F.R."/>
            <person name="Vidigal T.H.D.A."/>
            <person name="Brescovit A.D."/>
            <person name="Santos A.J."/>
        </authorList>
    </citation>
    <scope>NUCLEOTIDE SEQUENCE [LARGE SCALE GENOMIC DNA]</scope>
</reference>
<dbReference type="Gene3D" id="3.50.4.10">
    <property type="entry name" value="Hepatocyte Growth Factor"/>
    <property type="match status" value="1"/>
</dbReference>
<dbReference type="EMBL" id="CCYA01000391">
    <property type="protein sequence ID" value="CEH16856.1"/>
    <property type="molecule type" value="Genomic_DNA"/>
</dbReference>
<feature type="compositionally biased region" description="Basic and acidic residues" evidence="1">
    <location>
        <begin position="910"/>
        <end position="920"/>
    </location>
</feature>
<dbReference type="PROSITE" id="PS50948">
    <property type="entry name" value="PAN"/>
    <property type="match status" value="1"/>
</dbReference>
<proteinExistence type="predicted"/>
<accession>A0A0P1BME7</accession>